<dbReference type="InterPro" id="IPR001387">
    <property type="entry name" value="Cro/C1-type_HTH"/>
</dbReference>
<dbReference type="RefSeq" id="WP_013842506.1">
    <property type="nucleotide sequence ID" value="NC_015589.1"/>
</dbReference>
<evidence type="ECO:0000313" key="2">
    <source>
        <dbReference type="EMBL" id="AEG60750.1"/>
    </source>
</evidence>
<dbReference type="EMBL" id="CP002780">
    <property type="protein sequence ID" value="AEG60750.1"/>
    <property type="molecule type" value="Genomic_DNA"/>
</dbReference>
<reference evidence="3" key="1">
    <citation type="submission" date="2011-05" db="EMBL/GenBank/DDBJ databases">
        <title>Complete sequence of Desulfotomaculum ruminis DSM 2154.</title>
        <authorList>
            <person name="Lucas S."/>
            <person name="Copeland A."/>
            <person name="Lapidus A."/>
            <person name="Cheng J.-F."/>
            <person name="Goodwin L."/>
            <person name="Pitluck S."/>
            <person name="Lu M."/>
            <person name="Detter J.C."/>
            <person name="Han C."/>
            <person name="Tapia R."/>
            <person name="Land M."/>
            <person name="Hauser L."/>
            <person name="Kyrpides N."/>
            <person name="Ivanova N."/>
            <person name="Mikhailova N."/>
            <person name="Pagani I."/>
            <person name="Stams A.J.M."/>
            <person name="Plugge C.M."/>
            <person name="Muyzer G."/>
            <person name="Kuever J."/>
            <person name="Parshina S.N."/>
            <person name="Ivanova A.E."/>
            <person name="Nazina T.N."/>
            <person name="Brambilla E."/>
            <person name="Spring S."/>
            <person name="Klenk H.-P."/>
            <person name="Woyke T."/>
        </authorList>
    </citation>
    <scope>NUCLEOTIDE SEQUENCE [LARGE SCALE GENOMIC DNA]</scope>
    <source>
        <strain evidence="3">ATCC 23193 / DSM 2154 / NCIB 8452 / DL</strain>
    </source>
</reference>
<dbReference type="Gene3D" id="1.10.260.40">
    <property type="entry name" value="lambda repressor-like DNA-binding domains"/>
    <property type="match status" value="1"/>
</dbReference>
<name>F6DP31_DESRL</name>
<reference evidence="2 3" key="2">
    <citation type="journal article" date="2012" name="Stand. Genomic Sci.">
        <title>Complete genome sequence of the sulfate-reducing firmicute Desulfotomaculum ruminis type strain (DL(T)).</title>
        <authorList>
            <person name="Spring S."/>
            <person name="Visser M."/>
            <person name="Lu M."/>
            <person name="Copeland A."/>
            <person name="Lapidus A."/>
            <person name="Lucas S."/>
            <person name="Cheng J.F."/>
            <person name="Han C."/>
            <person name="Tapia R."/>
            <person name="Goodwin L.A."/>
            <person name="Pitluck S."/>
            <person name="Ivanova N."/>
            <person name="Land M."/>
            <person name="Hauser L."/>
            <person name="Larimer F."/>
            <person name="Rohde M."/>
            <person name="Goker M."/>
            <person name="Detter J.C."/>
            <person name="Kyrpides N.C."/>
            <person name="Woyke T."/>
            <person name="Schaap P.J."/>
            <person name="Plugge C.M."/>
            <person name="Muyzer G."/>
            <person name="Kuever J."/>
            <person name="Pereira I.A."/>
            <person name="Parshina S.N."/>
            <person name="Bernier-Latmani R."/>
            <person name="Stams A.J."/>
            <person name="Klenk H.P."/>
        </authorList>
    </citation>
    <scope>NUCLEOTIDE SEQUENCE [LARGE SCALE GENOMIC DNA]</scope>
    <source>
        <strain evidence="3">ATCC 23193 / DSM 2154 / NCIB 8452 / DL</strain>
    </source>
</reference>
<evidence type="ECO:0000259" key="1">
    <source>
        <dbReference type="PROSITE" id="PS50943"/>
    </source>
</evidence>
<dbReference type="SUPFAM" id="SSF47413">
    <property type="entry name" value="lambda repressor-like DNA-binding domains"/>
    <property type="match status" value="1"/>
</dbReference>
<proteinExistence type="predicted"/>
<dbReference type="CDD" id="cd00093">
    <property type="entry name" value="HTH_XRE"/>
    <property type="match status" value="1"/>
</dbReference>
<dbReference type="HOGENOM" id="CLU_158499_0_0_9"/>
<dbReference type="Proteomes" id="UP000009234">
    <property type="component" value="Chromosome"/>
</dbReference>
<evidence type="ECO:0000313" key="3">
    <source>
        <dbReference type="Proteomes" id="UP000009234"/>
    </source>
</evidence>
<dbReference type="SMART" id="SM00530">
    <property type="entry name" value="HTH_XRE"/>
    <property type="match status" value="1"/>
</dbReference>
<organism evidence="2 3">
    <name type="scientific">Desulforamulus ruminis (strain ATCC 23193 / DSM 2154 / NCIMB 8452 / DL)</name>
    <name type="common">Desulfotomaculum ruminis</name>
    <dbReference type="NCBI Taxonomy" id="696281"/>
    <lineage>
        <taxon>Bacteria</taxon>
        <taxon>Bacillati</taxon>
        <taxon>Bacillota</taxon>
        <taxon>Clostridia</taxon>
        <taxon>Eubacteriales</taxon>
        <taxon>Peptococcaceae</taxon>
        <taxon>Desulforamulus</taxon>
    </lineage>
</organism>
<dbReference type="AlphaFoldDB" id="F6DP31"/>
<gene>
    <name evidence="2" type="ordered locus">Desru_2522</name>
</gene>
<dbReference type="GO" id="GO:0003677">
    <property type="term" value="F:DNA binding"/>
    <property type="evidence" value="ECO:0007669"/>
    <property type="project" value="InterPro"/>
</dbReference>
<feature type="domain" description="HTH cro/C1-type" evidence="1">
    <location>
        <begin position="65"/>
        <end position="120"/>
    </location>
</feature>
<protein>
    <submittedName>
        <fullName evidence="2">Helix-turn-helix domain protein</fullName>
    </submittedName>
</protein>
<accession>F6DP31</accession>
<dbReference type="Pfam" id="PF01381">
    <property type="entry name" value="HTH_3"/>
    <property type="match status" value="1"/>
</dbReference>
<keyword evidence="3" id="KW-1185">Reference proteome</keyword>
<dbReference type="InterPro" id="IPR010982">
    <property type="entry name" value="Lambda_DNA-bd_dom_sf"/>
</dbReference>
<dbReference type="KEGG" id="dru:Desru_2522"/>
<dbReference type="PROSITE" id="PS50943">
    <property type="entry name" value="HTH_CROC1"/>
    <property type="match status" value="1"/>
</dbReference>
<dbReference type="OrthoDB" id="1684348at2"/>
<sequence>MEKVLDLPLELIQLLNEIYKKSKELNPKLTEKQFFINLFNEGLEPYLSIKPSPYLKDEVKLCNDIKLAVRYSGKTQTQVAKEIGIDRTYLQKIISGKNEPSVTLALLIVRACGYPKFEDIFYLEPIRD</sequence>